<proteinExistence type="predicted"/>
<organism evidence="1 2">
    <name type="scientific">Dallia pectoralis</name>
    <name type="common">Alaska blackfish</name>
    <dbReference type="NCBI Taxonomy" id="75939"/>
    <lineage>
        <taxon>Eukaryota</taxon>
        <taxon>Metazoa</taxon>
        <taxon>Chordata</taxon>
        <taxon>Craniata</taxon>
        <taxon>Vertebrata</taxon>
        <taxon>Euteleostomi</taxon>
        <taxon>Actinopterygii</taxon>
        <taxon>Neopterygii</taxon>
        <taxon>Teleostei</taxon>
        <taxon>Protacanthopterygii</taxon>
        <taxon>Esociformes</taxon>
        <taxon>Umbridae</taxon>
        <taxon>Dallia</taxon>
    </lineage>
</organism>
<accession>A0ACC2GRW9</accession>
<evidence type="ECO:0000313" key="2">
    <source>
        <dbReference type="Proteomes" id="UP001157502"/>
    </source>
</evidence>
<dbReference type="EMBL" id="CM055737">
    <property type="protein sequence ID" value="KAJ8006384.1"/>
    <property type="molecule type" value="Genomic_DNA"/>
</dbReference>
<dbReference type="Proteomes" id="UP001157502">
    <property type="component" value="Chromosome 10"/>
</dbReference>
<comment type="caution">
    <text evidence="1">The sequence shown here is derived from an EMBL/GenBank/DDBJ whole genome shotgun (WGS) entry which is preliminary data.</text>
</comment>
<sequence>MAIPASLLTRRVIPPSSSFTSPVPSCYLPSALMLPPVPSCHSSPSPQLLRPPTPTPCIPRPPAPFRRRSHPYGSPTNIYTSLGELLLSQTCSPLSPKNIDIC</sequence>
<reference evidence="1" key="1">
    <citation type="submission" date="2021-05" db="EMBL/GenBank/DDBJ databases">
        <authorList>
            <person name="Pan Q."/>
            <person name="Jouanno E."/>
            <person name="Zahm M."/>
            <person name="Klopp C."/>
            <person name="Cabau C."/>
            <person name="Louis A."/>
            <person name="Berthelot C."/>
            <person name="Parey E."/>
            <person name="Roest Crollius H."/>
            <person name="Montfort J."/>
            <person name="Robinson-Rechavi M."/>
            <person name="Bouchez O."/>
            <person name="Lampietro C."/>
            <person name="Lopez Roques C."/>
            <person name="Donnadieu C."/>
            <person name="Postlethwait J."/>
            <person name="Bobe J."/>
            <person name="Dillon D."/>
            <person name="Chandos A."/>
            <person name="von Hippel F."/>
            <person name="Guiguen Y."/>
        </authorList>
    </citation>
    <scope>NUCLEOTIDE SEQUENCE</scope>
    <source>
        <strain evidence="1">YG-Jan2019</strain>
    </source>
</reference>
<name>A0ACC2GRW9_DALPE</name>
<evidence type="ECO:0000313" key="1">
    <source>
        <dbReference type="EMBL" id="KAJ8006384.1"/>
    </source>
</evidence>
<gene>
    <name evidence="1" type="ORF">DPEC_G00134660</name>
</gene>
<protein>
    <submittedName>
        <fullName evidence="1">Uncharacterized protein</fullName>
    </submittedName>
</protein>
<keyword evidence="2" id="KW-1185">Reference proteome</keyword>